<dbReference type="GeneTree" id="ENSGT00940000158947"/>
<reference evidence="10" key="3">
    <citation type="submission" date="2025-09" db="UniProtKB">
        <authorList>
            <consortium name="Ensembl"/>
        </authorList>
    </citation>
    <scope>IDENTIFICATION</scope>
</reference>
<comment type="subcellular location">
    <subcellularLocation>
        <location evidence="1">Cell membrane</location>
    </subcellularLocation>
</comment>
<dbReference type="Gene3D" id="3.40.50.300">
    <property type="entry name" value="P-loop containing nucleotide triphosphate hydrolases"/>
    <property type="match status" value="1"/>
</dbReference>
<protein>
    <recommendedName>
        <fullName evidence="3">small monomeric GTPase</fullName>
        <ecNumber evidence="3">3.6.5.2</ecNumber>
    </recommendedName>
</protein>
<dbReference type="InterPro" id="IPR020849">
    <property type="entry name" value="Small_GTPase_Ras-type"/>
</dbReference>
<evidence type="ECO:0000313" key="11">
    <source>
        <dbReference type="Proteomes" id="UP000007648"/>
    </source>
</evidence>
<sequence length="200" mass="23117">ETEDFCEIKTYKVVVMGPSCVGKSALTIQLIKNQFVTEYDPTIEDSYHRQTVVDKEPCQLDILDTTGIEEYCPLRDQFIHWGEGFLFVYAVNDFNSFKNVNVFWDHLRRLKDTNHIPMVLVANKVDMANRLVDPTLGKAVAKSFGVPFVETSAKTGQGVEQAFHELVREIRRIQAEEKELKNFPNTKRRQTCKFRHCTIL</sequence>
<dbReference type="EC" id="3.6.5.2" evidence="3"/>
<keyword evidence="6" id="KW-0378">Hydrolase</keyword>
<dbReference type="GO" id="GO:0003925">
    <property type="term" value="F:G protein activity"/>
    <property type="evidence" value="ECO:0007669"/>
    <property type="project" value="UniProtKB-EC"/>
</dbReference>
<organism evidence="10 11">
    <name type="scientific">Sarcophilus harrisii</name>
    <name type="common">Tasmanian devil</name>
    <name type="synonym">Sarcophilus laniarius</name>
    <dbReference type="NCBI Taxonomy" id="9305"/>
    <lineage>
        <taxon>Eukaryota</taxon>
        <taxon>Metazoa</taxon>
        <taxon>Chordata</taxon>
        <taxon>Craniata</taxon>
        <taxon>Vertebrata</taxon>
        <taxon>Euteleostomi</taxon>
        <taxon>Mammalia</taxon>
        <taxon>Metatheria</taxon>
        <taxon>Dasyuromorphia</taxon>
        <taxon>Dasyuridae</taxon>
        <taxon>Sarcophilus</taxon>
    </lineage>
</organism>
<evidence type="ECO:0000256" key="5">
    <source>
        <dbReference type="ARBA" id="ARBA00022741"/>
    </source>
</evidence>
<dbReference type="GO" id="GO:0005886">
    <property type="term" value="C:plasma membrane"/>
    <property type="evidence" value="ECO:0007669"/>
    <property type="project" value="UniProtKB-SubCell"/>
</dbReference>
<dbReference type="PROSITE" id="PS51420">
    <property type="entry name" value="RHO"/>
    <property type="match status" value="1"/>
</dbReference>
<dbReference type="InParanoid" id="G3X053"/>
<evidence type="ECO:0000256" key="2">
    <source>
        <dbReference type="ARBA" id="ARBA00008344"/>
    </source>
</evidence>
<evidence type="ECO:0000256" key="6">
    <source>
        <dbReference type="ARBA" id="ARBA00022801"/>
    </source>
</evidence>
<dbReference type="InterPro" id="IPR001806">
    <property type="entry name" value="Small_GTPase"/>
</dbReference>
<dbReference type="GO" id="GO:0005525">
    <property type="term" value="F:GTP binding"/>
    <property type="evidence" value="ECO:0007669"/>
    <property type="project" value="UniProtKB-KW"/>
</dbReference>
<name>G3X053_SARHA</name>
<dbReference type="InterPro" id="IPR027417">
    <property type="entry name" value="P-loop_NTPase"/>
</dbReference>
<dbReference type="SMART" id="SM00173">
    <property type="entry name" value="RAS"/>
    <property type="match status" value="1"/>
</dbReference>
<keyword evidence="8" id="KW-0472">Membrane</keyword>
<dbReference type="GO" id="GO:0007165">
    <property type="term" value="P:signal transduction"/>
    <property type="evidence" value="ECO:0007669"/>
    <property type="project" value="InterPro"/>
</dbReference>
<proteinExistence type="inferred from homology"/>
<evidence type="ECO:0000256" key="7">
    <source>
        <dbReference type="ARBA" id="ARBA00023134"/>
    </source>
</evidence>
<evidence type="ECO:0000256" key="9">
    <source>
        <dbReference type="ARBA" id="ARBA00048098"/>
    </source>
</evidence>
<dbReference type="PROSITE" id="PS51419">
    <property type="entry name" value="RAB"/>
    <property type="match status" value="1"/>
</dbReference>
<keyword evidence="4" id="KW-1003">Cell membrane</keyword>
<dbReference type="InterPro" id="IPR005225">
    <property type="entry name" value="Small_GTP-bd"/>
</dbReference>
<accession>G3X053</accession>
<comment type="catalytic activity">
    <reaction evidence="9">
        <text>GTP + H2O = GDP + phosphate + H(+)</text>
        <dbReference type="Rhea" id="RHEA:19669"/>
        <dbReference type="ChEBI" id="CHEBI:15377"/>
        <dbReference type="ChEBI" id="CHEBI:15378"/>
        <dbReference type="ChEBI" id="CHEBI:37565"/>
        <dbReference type="ChEBI" id="CHEBI:43474"/>
        <dbReference type="ChEBI" id="CHEBI:58189"/>
        <dbReference type="EC" id="3.6.5.2"/>
    </reaction>
</comment>
<dbReference type="SUPFAM" id="SSF52540">
    <property type="entry name" value="P-loop containing nucleoside triphosphate hydrolases"/>
    <property type="match status" value="1"/>
</dbReference>
<dbReference type="STRING" id="9305.ENSSHAP00000021058"/>
<keyword evidence="11" id="KW-1185">Reference proteome</keyword>
<reference evidence="10" key="2">
    <citation type="submission" date="2025-08" db="UniProtKB">
        <authorList>
            <consortium name="Ensembl"/>
        </authorList>
    </citation>
    <scope>IDENTIFICATION</scope>
</reference>
<dbReference type="SMART" id="SM00175">
    <property type="entry name" value="RAB"/>
    <property type="match status" value="1"/>
</dbReference>
<dbReference type="PRINTS" id="PR00449">
    <property type="entry name" value="RASTRNSFRMNG"/>
</dbReference>
<dbReference type="SMART" id="SM00174">
    <property type="entry name" value="RHO"/>
    <property type="match status" value="1"/>
</dbReference>
<evidence type="ECO:0000313" key="10">
    <source>
        <dbReference type="Ensembl" id="ENSSHAP00000021058.2"/>
    </source>
</evidence>
<dbReference type="Proteomes" id="UP000007648">
    <property type="component" value="Unassembled WGS sequence"/>
</dbReference>
<keyword evidence="5" id="KW-0547">Nucleotide-binding</keyword>
<dbReference type="eggNOG" id="KOG0395">
    <property type="taxonomic scope" value="Eukaryota"/>
</dbReference>
<dbReference type="NCBIfam" id="TIGR00231">
    <property type="entry name" value="small_GTP"/>
    <property type="match status" value="1"/>
</dbReference>
<dbReference type="HOGENOM" id="CLU_041217_9_8_1"/>
<evidence type="ECO:0000256" key="1">
    <source>
        <dbReference type="ARBA" id="ARBA00004236"/>
    </source>
</evidence>
<dbReference type="FunFam" id="3.40.50.300:FF:000343">
    <property type="entry name" value="Ras family gtpase"/>
    <property type="match status" value="1"/>
</dbReference>
<dbReference type="PROSITE" id="PS51421">
    <property type="entry name" value="RAS"/>
    <property type="match status" value="1"/>
</dbReference>
<reference evidence="10 11" key="1">
    <citation type="journal article" date="2011" name="Proc. Natl. Acad. Sci. U.S.A.">
        <title>Genetic diversity and population structure of the endangered marsupial Sarcophilus harrisii (Tasmanian devil).</title>
        <authorList>
            <person name="Miller W."/>
            <person name="Hayes V.M."/>
            <person name="Ratan A."/>
            <person name="Petersen D.C."/>
            <person name="Wittekindt N.E."/>
            <person name="Miller J."/>
            <person name="Walenz B."/>
            <person name="Knight J."/>
            <person name="Qi J."/>
            <person name="Zhao F."/>
            <person name="Wang Q."/>
            <person name="Bedoya-Reina O.C."/>
            <person name="Katiyar N."/>
            <person name="Tomsho L.P."/>
            <person name="Kasson L.M."/>
            <person name="Hardie R.A."/>
            <person name="Woodbridge P."/>
            <person name="Tindall E.A."/>
            <person name="Bertelsen M.F."/>
            <person name="Dixon D."/>
            <person name="Pyecroft S."/>
            <person name="Helgen K.M."/>
            <person name="Lesk A.M."/>
            <person name="Pringle T.H."/>
            <person name="Patterson N."/>
            <person name="Zhang Y."/>
            <person name="Kreiss A."/>
            <person name="Woods G.M."/>
            <person name="Jones M.E."/>
            <person name="Schuster S.C."/>
        </authorList>
    </citation>
    <scope>NUCLEOTIDE SEQUENCE [LARGE SCALE GENOMIC DNA]</scope>
</reference>
<dbReference type="Ensembl" id="ENSSHAT00000021228.2">
    <property type="protein sequence ID" value="ENSSHAP00000021058.2"/>
    <property type="gene ID" value="ENSSHAG00000017856.2"/>
</dbReference>
<keyword evidence="7" id="KW-0342">GTP-binding</keyword>
<dbReference type="Pfam" id="PF00071">
    <property type="entry name" value="Ras"/>
    <property type="match status" value="1"/>
</dbReference>
<dbReference type="AlphaFoldDB" id="G3X053"/>
<comment type="similarity">
    <text evidence="2">Belongs to the small GTPase superfamily. Ras family.</text>
</comment>
<evidence type="ECO:0000256" key="8">
    <source>
        <dbReference type="ARBA" id="ARBA00023136"/>
    </source>
</evidence>
<dbReference type="PANTHER" id="PTHR24070">
    <property type="entry name" value="RAS, DI-RAS, AND RHEB FAMILY MEMBERS OF SMALL GTPASE SUPERFAMILY"/>
    <property type="match status" value="1"/>
</dbReference>
<evidence type="ECO:0000256" key="3">
    <source>
        <dbReference type="ARBA" id="ARBA00011984"/>
    </source>
</evidence>
<evidence type="ECO:0000256" key="4">
    <source>
        <dbReference type="ARBA" id="ARBA00022475"/>
    </source>
</evidence>